<evidence type="ECO:0000313" key="2">
    <source>
        <dbReference type="Proteomes" id="UP001565369"/>
    </source>
</evidence>
<dbReference type="RefSeq" id="WP_049824288.1">
    <property type="nucleotide sequence ID" value="NZ_AP021854.1"/>
</dbReference>
<accession>A0ABV4G6I1</accession>
<sequence length="67" mass="7478">MTENRSRIHQAGSLAERLAADALRLREQAARLEPGAERDALLNKAHRNKMAVDINACLTFPGRRVPE</sequence>
<dbReference type="EMBL" id="JBGBZJ010000003">
    <property type="protein sequence ID" value="MEY9458718.1"/>
    <property type="molecule type" value="Genomic_DNA"/>
</dbReference>
<proteinExistence type="predicted"/>
<evidence type="ECO:0000313" key="1">
    <source>
        <dbReference type="EMBL" id="MEY9458718.1"/>
    </source>
</evidence>
<comment type="caution">
    <text evidence="1">The sequence shown here is derived from an EMBL/GenBank/DDBJ whole genome shotgun (WGS) entry which is preliminary data.</text>
</comment>
<gene>
    <name evidence="1" type="ORF">ABIG07_007666</name>
</gene>
<organism evidence="1 2">
    <name type="scientific">Bradyrhizobium ottawaense</name>
    <dbReference type="NCBI Taxonomy" id="931866"/>
    <lineage>
        <taxon>Bacteria</taxon>
        <taxon>Pseudomonadati</taxon>
        <taxon>Pseudomonadota</taxon>
        <taxon>Alphaproteobacteria</taxon>
        <taxon>Hyphomicrobiales</taxon>
        <taxon>Nitrobacteraceae</taxon>
        <taxon>Bradyrhizobium</taxon>
    </lineage>
</organism>
<reference evidence="1 2" key="1">
    <citation type="submission" date="2024-07" db="EMBL/GenBank/DDBJ databases">
        <title>Genomic Encyclopedia of Type Strains, Phase V (KMG-V): Genome sequencing to study the core and pangenomes of soil and plant-associated prokaryotes.</title>
        <authorList>
            <person name="Whitman W."/>
        </authorList>
    </citation>
    <scope>NUCLEOTIDE SEQUENCE [LARGE SCALE GENOMIC DNA]</scope>
    <source>
        <strain evidence="1 2">USDA 152</strain>
    </source>
</reference>
<dbReference type="Proteomes" id="UP001565369">
    <property type="component" value="Unassembled WGS sequence"/>
</dbReference>
<keyword evidence="2" id="KW-1185">Reference proteome</keyword>
<name>A0ABV4G6I1_9BRAD</name>
<protein>
    <submittedName>
        <fullName evidence="1">Uncharacterized protein</fullName>
    </submittedName>
</protein>